<accession>A0A4P7BIJ2</accession>
<feature type="domain" description="DUF4178" evidence="2">
    <location>
        <begin position="56"/>
        <end position="192"/>
    </location>
</feature>
<dbReference type="EMBL" id="BMWW01000004">
    <property type="protein sequence ID" value="GGY90391.1"/>
    <property type="molecule type" value="Genomic_DNA"/>
</dbReference>
<organism evidence="3 6">
    <name type="scientific">Pseudoduganella plicata</name>
    <dbReference type="NCBI Taxonomy" id="321984"/>
    <lineage>
        <taxon>Bacteria</taxon>
        <taxon>Pseudomonadati</taxon>
        <taxon>Pseudomonadota</taxon>
        <taxon>Betaproteobacteria</taxon>
        <taxon>Burkholderiales</taxon>
        <taxon>Oxalobacteraceae</taxon>
        <taxon>Telluria group</taxon>
        <taxon>Pseudoduganella</taxon>
    </lineage>
</organism>
<dbReference type="OrthoDB" id="228033at2"/>
<feature type="transmembrane region" description="Helical" evidence="1">
    <location>
        <begin position="442"/>
        <end position="459"/>
    </location>
</feature>
<name>A0A4P7BIJ2_9BURK</name>
<keyword evidence="1" id="KW-0472">Membrane</keyword>
<reference evidence="3" key="3">
    <citation type="submission" date="2022-12" db="EMBL/GenBank/DDBJ databases">
        <authorList>
            <person name="Sun Q."/>
            <person name="Kim S."/>
        </authorList>
    </citation>
    <scope>NUCLEOTIDE SEQUENCE</scope>
    <source>
        <strain evidence="3">KCTC 12344</strain>
    </source>
</reference>
<feature type="domain" description="DUF4178" evidence="2">
    <location>
        <begin position="276"/>
        <end position="405"/>
    </location>
</feature>
<evidence type="ECO:0000259" key="2">
    <source>
        <dbReference type="Pfam" id="PF13785"/>
    </source>
</evidence>
<dbReference type="EMBL" id="CP038026">
    <property type="protein sequence ID" value="QBQ37465.1"/>
    <property type="molecule type" value="Genomic_DNA"/>
</dbReference>
<reference evidence="4 5" key="2">
    <citation type="submission" date="2019-03" db="EMBL/GenBank/DDBJ databases">
        <title>Draft Genome Sequences of Six Type Strains of the Genus Massilia.</title>
        <authorList>
            <person name="Miess H."/>
            <person name="Frediansyhah A."/>
            <person name="Gross H."/>
        </authorList>
    </citation>
    <scope>NUCLEOTIDE SEQUENCE [LARGE SCALE GENOMIC DNA]</scope>
    <source>
        <strain evidence="4 5">DSM 17505</strain>
    </source>
</reference>
<evidence type="ECO:0000256" key="1">
    <source>
        <dbReference type="SAM" id="Phobius"/>
    </source>
</evidence>
<proteinExistence type="predicted"/>
<dbReference type="Proteomes" id="UP000294359">
    <property type="component" value="Chromosome"/>
</dbReference>
<gene>
    <name evidence="4" type="ORF">E1742_15800</name>
    <name evidence="3" type="ORF">GCM10007388_24570</name>
</gene>
<keyword evidence="5" id="KW-1185">Reference proteome</keyword>
<evidence type="ECO:0000313" key="5">
    <source>
        <dbReference type="Proteomes" id="UP000294359"/>
    </source>
</evidence>
<protein>
    <submittedName>
        <fullName evidence="4">DUF4178 domain-containing protein</fullName>
    </submittedName>
</protein>
<dbReference type="AlphaFoldDB" id="A0A4P7BIJ2"/>
<evidence type="ECO:0000313" key="6">
    <source>
        <dbReference type="Proteomes" id="UP000619512"/>
    </source>
</evidence>
<evidence type="ECO:0000313" key="4">
    <source>
        <dbReference type="EMBL" id="QBQ37465.1"/>
    </source>
</evidence>
<dbReference type="Proteomes" id="UP000619512">
    <property type="component" value="Unassembled WGS sequence"/>
</dbReference>
<keyword evidence="1" id="KW-1133">Transmembrane helix</keyword>
<reference evidence="3" key="1">
    <citation type="journal article" date="2014" name="Int. J. Syst. Evol. Microbiol.">
        <title>Complete genome sequence of Corynebacterium casei LMG S-19264T (=DSM 44701T), isolated from a smear-ripened cheese.</title>
        <authorList>
            <consortium name="US DOE Joint Genome Institute (JGI-PGF)"/>
            <person name="Walter F."/>
            <person name="Albersmeier A."/>
            <person name="Kalinowski J."/>
            <person name="Ruckert C."/>
        </authorList>
    </citation>
    <scope>NUCLEOTIDE SEQUENCE</scope>
    <source>
        <strain evidence="3">KCTC 12344</strain>
    </source>
</reference>
<dbReference type="Pfam" id="PF13785">
    <property type="entry name" value="DUF4178"/>
    <property type="match status" value="2"/>
</dbReference>
<sequence>MLTVNCPSCGAGVRFRSHASVMAVCEFCRTAVLKDPGAVRDLGKVAEVLEDYSPIQLGTSGTWGKKPFTVVGRLQLRYDAGMWNEWHLLFDDGKSGWLGDASGQYTITTAREAPAPLPAFETLRPGLEYAIGKERYIAGDVRTADCVGGQGELPFAVGAGWQARVADLRLGPAFITLDYSDGALPQLYTGVSVTLEGLNCQLLRDEDAIRQSAGHYRGKLTTLACPSCGSPIQYLPGLTTMLVCRACSTQLDASSPQAEVLRAGERVSKVPTTLELGAQGRLGNKKQTIIGIMRRVDDEGSAWTEYLLYGPRAGFTWLVETSEGWFKSVVLDDWPRASNGAARLNSVEYKKLYEYDATVTFAAGAFNWRVRAGDVTHVVEYERGPAQLAAERTATELTWSKSHAVAQDQLNTWFGKPAAGTVKARGMPPKAGVKLTRYRDTARWLIIIMVICNAIPLLANFGGTFLYSVLGGAALYLPAMMLDSMNDPTDKR</sequence>
<dbReference type="InterPro" id="IPR025235">
    <property type="entry name" value="DUF4178"/>
</dbReference>
<evidence type="ECO:0000313" key="3">
    <source>
        <dbReference type="EMBL" id="GGY90391.1"/>
    </source>
</evidence>
<keyword evidence="1" id="KW-0812">Transmembrane</keyword>